<name>A0ABN0VX47_9GAMM</name>
<keyword evidence="4" id="KW-1185">Reference proteome</keyword>
<evidence type="ECO:0000313" key="4">
    <source>
        <dbReference type="Proteomes" id="UP001501787"/>
    </source>
</evidence>
<keyword evidence="1" id="KW-0472">Membrane</keyword>
<dbReference type="SUPFAM" id="SSF52540">
    <property type="entry name" value="P-loop containing nucleoside triphosphate hydrolases"/>
    <property type="match status" value="1"/>
</dbReference>
<proteinExistence type="predicted"/>
<dbReference type="Pfam" id="PF07693">
    <property type="entry name" value="KAP_NTPase"/>
    <property type="match status" value="1"/>
</dbReference>
<feature type="domain" description="KAP NTPase" evidence="2">
    <location>
        <begin position="34"/>
        <end position="424"/>
    </location>
</feature>
<accession>A0ABN0VX47</accession>
<evidence type="ECO:0000313" key="3">
    <source>
        <dbReference type="EMBL" id="GAA0319537.1"/>
    </source>
</evidence>
<dbReference type="EMBL" id="BAAAFR010000005">
    <property type="protein sequence ID" value="GAA0319537.1"/>
    <property type="molecule type" value="Genomic_DNA"/>
</dbReference>
<evidence type="ECO:0000256" key="1">
    <source>
        <dbReference type="SAM" id="Phobius"/>
    </source>
</evidence>
<dbReference type="RefSeq" id="WP_201505352.1">
    <property type="nucleotide sequence ID" value="NZ_BAAAFR010000005.1"/>
</dbReference>
<dbReference type="InterPro" id="IPR027417">
    <property type="entry name" value="P-loop_NTPase"/>
</dbReference>
<evidence type="ECO:0000259" key="2">
    <source>
        <dbReference type="Pfam" id="PF07693"/>
    </source>
</evidence>
<keyword evidence="1" id="KW-1133">Transmembrane helix</keyword>
<organism evidence="3 4">
    <name type="scientific">Psychrobacter aestuarii</name>
    <dbReference type="NCBI Taxonomy" id="556327"/>
    <lineage>
        <taxon>Bacteria</taxon>
        <taxon>Pseudomonadati</taxon>
        <taxon>Pseudomonadota</taxon>
        <taxon>Gammaproteobacteria</taxon>
        <taxon>Moraxellales</taxon>
        <taxon>Moraxellaceae</taxon>
        <taxon>Psychrobacter</taxon>
    </lineage>
</organism>
<dbReference type="Gene3D" id="3.40.50.300">
    <property type="entry name" value="P-loop containing nucleotide triphosphate hydrolases"/>
    <property type="match status" value="1"/>
</dbReference>
<sequence>MNDKELNHDYSFHVLHEQVAKTDLFEDKTHEKVATTLNTLMNQEKYGLTIGLEGSWGSGKSTIINILRQKLQEENKKVFFFAFDAWAHDGDPLRKIFLESLIDSIESSSEDEKLIELKNKVSARKKTVTVNSEKSASKLGKYLSTVAILVPAGAALLNQTPYDSLVWPFNESATSPSFRLIFGLLFAFGPLLMIVYWWLWGEKNSKGKTKWDFFESESTENYTQDITEDGERTSIEFEKFFDEIMSHLFSSESTTTYEQAVIVIDNLDRVDPDYAQTIWSTLQTFFQHRSSSLNPKSLDWKDKLWFLIPFDREAIQKIWQSDSFQVQHNDNDLKADNGKIGAASKSIVATSFMEKSFQITIEVPPPVMSAWIDYFKKCVDKSCHGWPEEFKDEYIESYIKCMSKLDKSPSPRYIHSTINRVGILALHWKNEFSAESLCIYSLARQSMTENEFRNTLLKEGIPGSFPISLEESQIKPELAGLLFGVSADKGTQLLLSPEIRSSIFKGDGKKLKELRENHQDAFWLALRASENEWIVQNSNSDGYLINAIASLHDAFLDEVEYIYEYTNRIETIFIHSFKDLNFEKYSYVETVQKLIKVIKNEKCFIESLNSKFKIRMNSLVKSVGTEKFSRPELLGLSEIEAILFTNDSTIKKFRYSFTYEDWKIWITECSDENVIINTVLPRTNIYEQIVANCGFSSNQLKTENFKVLINSLKIDSDISNWKTLVPSVINWLNLPSRESDIEPFYSFIINIISMLKGNSREKLEECIKSPEFWQRSRHSSIEKNPTLPFLVTILDEDYRNNTQVPEFIKDYLLQEFEEDKLDWILNLFRQADSLHTIWELARYKENKFAIHILETSNDSDLFSCDARYFDEINWSNESVLKAVIIKVCESGALENIHEDMKENIHLYHRSINLLTRYGTHDAKNFAISLLKNLTKDQWLEAFEKENELLLCVPESVPAFSLAWSSYFKQIFSNVSSSPHHDNLKLFWDLKSKVLDIELHIEDLTKTYFQPNDKDPLDDIGFMLIAPSIEPYIKNVDQRNLERRLIIWIDSNHIQKINWLLDIPINFSEEHQETLVAQVTQHLSSKDSDNFQMYKRLNEKLGLEVPINKCKNHKSQVQVDNEDK</sequence>
<dbReference type="InterPro" id="IPR011646">
    <property type="entry name" value="KAP_P-loop"/>
</dbReference>
<comment type="caution">
    <text evidence="3">The sequence shown here is derived from an EMBL/GenBank/DDBJ whole genome shotgun (WGS) entry which is preliminary data.</text>
</comment>
<reference evidence="3 4" key="1">
    <citation type="journal article" date="2019" name="Int. J. Syst. Evol. Microbiol.">
        <title>The Global Catalogue of Microorganisms (GCM) 10K type strain sequencing project: providing services to taxonomists for standard genome sequencing and annotation.</title>
        <authorList>
            <consortium name="The Broad Institute Genomics Platform"/>
            <consortium name="The Broad Institute Genome Sequencing Center for Infectious Disease"/>
            <person name="Wu L."/>
            <person name="Ma J."/>
        </authorList>
    </citation>
    <scope>NUCLEOTIDE SEQUENCE [LARGE SCALE GENOMIC DNA]</scope>
    <source>
        <strain evidence="3 4">JCM 16343</strain>
    </source>
</reference>
<feature type="transmembrane region" description="Helical" evidence="1">
    <location>
        <begin position="180"/>
        <end position="200"/>
    </location>
</feature>
<keyword evidence="1" id="KW-0812">Transmembrane</keyword>
<dbReference type="Proteomes" id="UP001501787">
    <property type="component" value="Unassembled WGS sequence"/>
</dbReference>
<gene>
    <name evidence="3" type="ORF">GCM10009129_16520</name>
</gene>
<protein>
    <recommendedName>
        <fullName evidence="2">KAP NTPase domain-containing protein</fullName>
    </recommendedName>
</protein>